<dbReference type="EMBL" id="JAPDHW010000006">
    <property type="protein sequence ID" value="MCW3168908.1"/>
    <property type="molecule type" value="Genomic_DNA"/>
</dbReference>
<organism evidence="3 4">
    <name type="scientific">Chryseobacterium kimseyorum</name>
    <dbReference type="NCBI Taxonomy" id="2984028"/>
    <lineage>
        <taxon>Bacteria</taxon>
        <taxon>Pseudomonadati</taxon>
        <taxon>Bacteroidota</taxon>
        <taxon>Flavobacteriia</taxon>
        <taxon>Flavobacteriales</taxon>
        <taxon>Weeksellaceae</taxon>
        <taxon>Chryseobacterium group</taxon>
        <taxon>Chryseobacterium</taxon>
    </lineage>
</organism>
<name>A0ABT3HZ22_9FLAO</name>
<protein>
    <recommendedName>
        <fullName evidence="5">Tape measure domain-containing protein</fullName>
    </recommendedName>
</protein>
<dbReference type="Proteomes" id="UP001163731">
    <property type="component" value="Unassembled WGS sequence"/>
</dbReference>
<feature type="compositionally biased region" description="Basic and acidic residues" evidence="1">
    <location>
        <begin position="563"/>
        <end position="573"/>
    </location>
</feature>
<feature type="region of interest" description="Disordered" evidence="1">
    <location>
        <begin position="553"/>
        <end position="577"/>
    </location>
</feature>
<comment type="caution">
    <text evidence="3">The sequence shown here is derived from an EMBL/GenBank/DDBJ whole genome shotgun (WGS) entry which is preliminary data.</text>
</comment>
<sequence>MNAYEFIINLRNQASNELRRVAQEVGVVDTRVRQTNRDLNQTNTIAKGLGNTFSNLRSKMVGIFAGIGIMAATQQVISARAEYEKFDAVLTNTFQSKDIGQSALAMITDFAANTPYQLNELTGGFIKLANRGIAPTYLEMTKMGDLAASQGKSFDQLVEAIMDAQTGEFERMKEFGVKASKDGDKVRLTFKGVTTEIANNEKAIKDTIIAYGGMKGVGGSMEAVSKTLGGRLSNLEDQWWGFLVAVGGYGGGILGDSLSMLGDGLQFLQAHLPQIANWFNLLWIYISPLVNSISDFFRVAIEGVFGVSDTGSALSLFGDIMSGVLLIVNYLSTGISTLLNWLQPLDPYLLDGAIAWGIFSLAMALTPIGWIIIGIMAVITIIGMLMKYTDGWGKSWAALKELVMLYWNQVKANFKIGVDTAIYHFNRLRYSAFEIFDKIGQKISNVGQAIKKALDFDFSGAYDTINKEITSEYTKKIKENEEQYKKNLKDYSTGTIDRLKEAKKQFGEIGISVDTEGISKDFKKIKGSFDSIGSPTKTDSSAYEDFLNKQKNSVTAPGATAGGKDKNKDKKSDGIVSGGSKQTNIVVNIGKLQDQTVINVSNSEKGISTLGEKVREELLRALNSLNQSQVN</sequence>
<keyword evidence="4" id="KW-1185">Reference proteome</keyword>
<proteinExistence type="predicted"/>
<reference evidence="3" key="1">
    <citation type="submission" date="2022-10" db="EMBL/GenBank/DDBJ databases">
        <title>Chryseobacterium babae sp. nov. isolated from the gut of the beetle Oryctes rhinoceros, and Chryseobacterium kimseyorum sp. nov., isolated from a stick insect rearing cage.</title>
        <authorList>
            <person name="Shelomi M."/>
            <person name="Han C.-J."/>
            <person name="Chen W.-M."/>
            <person name="Chen H.-K."/>
            <person name="Liaw S.-J."/>
            <person name="Muhle E."/>
            <person name="Clermont D."/>
        </authorList>
    </citation>
    <scope>NUCLEOTIDE SEQUENCE</scope>
    <source>
        <strain evidence="3">09-1422</strain>
    </source>
</reference>
<dbReference type="RefSeq" id="WP_264750090.1">
    <property type="nucleotide sequence ID" value="NZ_JAPDHW010000006.1"/>
</dbReference>
<evidence type="ECO:0000256" key="1">
    <source>
        <dbReference type="SAM" id="MobiDB-lite"/>
    </source>
</evidence>
<gene>
    <name evidence="3" type="ORF">OMO38_10280</name>
</gene>
<keyword evidence="2" id="KW-0472">Membrane</keyword>
<feature type="transmembrane region" description="Helical" evidence="2">
    <location>
        <begin position="353"/>
        <end position="386"/>
    </location>
</feature>
<evidence type="ECO:0000313" key="4">
    <source>
        <dbReference type="Proteomes" id="UP001163731"/>
    </source>
</evidence>
<keyword evidence="2" id="KW-0812">Transmembrane</keyword>
<evidence type="ECO:0000256" key="2">
    <source>
        <dbReference type="SAM" id="Phobius"/>
    </source>
</evidence>
<evidence type="ECO:0000313" key="3">
    <source>
        <dbReference type="EMBL" id="MCW3168908.1"/>
    </source>
</evidence>
<evidence type="ECO:0008006" key="5">
    <source>
        <dbReference type="Google" id="ProtNLM"/>
    </source>
</evidence>
<keyword evidence="2" id="KW-1133">Transmembrane helix</keyword>
<accession>A0ABT3HZ22</accession>
<feature type="transmembrane region" description="Helical" evidence="2">
    <location>
        <begin position="313"/>
        <end position="333"/>
    </location>
</feature>